<dbReference type="EMBL" id="CP017641">
    <property type="protein sequence ID" value="APZ93144.1"/>
    <property type="molecule type" value="Genomic_DNA"/>
</dbReference>
<evidence type="ECO:0000256" key="1">
    <source>
        <dbReference type="SAM" id="SignalP"/>
    </source>
</evidence>
<protein>
    <recommendedName>
        <fullName evidence="4">Carboxypeptidase regulatory-like domain-containing protein</fullName>
    </recommendedName>
</protein>
<keyword evidence="1" id="KW-0732">Signal</keyword>
<sequence precursor="true">MKICLRTIAALFGILSFAAGCGGTDFGDIGAITGNVTFQGEKIAPETKVIFMQMDKGYAGFGFTDDEGNYSIEWHREGTKFDGMPVGTYKVLVKPPGMIDIEELSADEMLDGADSKIAETKPAFDPKYTETATSGIEFTIKAGENTCDIALD</sequence>
<organism evidence="2 3">
    <name type="scientific">Fuerstiella marisgermanici</name>
    <dbReference type="NCBI Taxonomy" id="1891926"/>
    <lineage>
        <taxon>Bacteria</taxon>
        <taxon>Pseudomonadati</taxon>
        <taxon>Planctomycetota</taxon>
        <taxon>Planctomycetia</taxon>
        <taxon>Planctomycetales</taxon>
        <taxon>Planctomycetaceae</taxon>
        <taxon>Fuerstiella</taxon>
    </lineage>
</organism>
<keyword evidence="3" id="KW-1185">Reference proteome</keyword>
<accession>A0A1P8WGG7</accession>
<feature type="signal peptide" evidence="1">
    <location>
        <begin position="1"/>
        <end position="18"/>
    </location>
</feature>
<proteinExistence type="predicted"/>
<dbReference type="RefSeq" id="WP_145944160.1">
    <property type="nucleotide sequence ID" value="NZ_CP017641.1"/>
</dbReference>
<dbReference type="STRING" id="1891926.Fuma_02760"/>
<feature type="chain" id="PRO_5010351384" description="Carboxypeptidase regulatory-like domain-containing protein" evidence="1">
    <location>
        <begin position="19"/>
        <end position="152"/>
    </location>
</feature>
<evidence type="ECO:0000313" key="3">
    <source>
        <dbReference type="Proteomes" id="UP000187735"/>
    </source>
</evidence>
<reference evidence="2 3" key="1">
    <citation type="journal article" date="2016" name="Front. Microbiol.">
        <title>Fuerstia marisgermanicae gen. nov., sp. nov., an Unusual Member of the Phylum Planctomycetes from the German Wadden Sea.</title>
        <authorList>
            <person name="Kohn T."/>
            <person name="Heuer A."/>
            <person name="Jogler M."/>
            <person name="Vollmers J."/>
            <person name="Boedeker C."/>
            <person name="Bunk B."/>
            <person name="Rast P."/>
            <person name="Borchert D."/>
            <person name="Glockner I."/>
            <person name="Freese H.M."/>
            <person name="Klenk H.P."/>
            <person name="Overmann J."/>
            <person name="Kaster A.K."/>
            <person name="Rohde M."/>
            <person name="Wiegand S."/>
            <person name="Jogler C."/>
        </authorList>
    </citation>
    <scope>NUCLEOTIDE SEQUENCE [LARGE SCALE GENOMIC DNA]</scope>
    <source>
        <strain evidence="2 3">NH11</strain>
    </source>
</reference>
<gene>
    <name evidence="2" type="ORF">Fuma_02760</name>
</gene>
<dbReference type="OrthoDB" id="275291at2"/>
<dbReference type="PROSITE" id="PS51257">
    <property type="entry name" value="PROKAR_LIPOPROTEIN"/>
    <property type="match status" value="1"/>
</dbReference>
<name>A0A1P8WGG7_9PLAN</name>
<evidence type="ECO:0008006" key="4">
    <source>
        <dbReference type="Google" id="ProtNLM"/>
    </source>
</evidence>
<dbReference type="Proteomes" id="UP000187735">
    <property type="component" value="Chromosome"/>
</dbReference>
<dbReference type="AlphaFoldDB" id="A0A1P8WGG7"/>
<dbReference type="KEGG" id="fmr:Fuma_02760"/>
<evidence type="ECO:0000313" key="2">
    <source>
        <dbReference type="EMBL" id="APZ93144.1"/>
    </source>
</evidence>